<dbReference type="AlphaFoldDB" id="A0A5P1F2W6"/>
<accession>A0A5P1F2W6</accession>
<name>A0A5P1F2W6_ASPOF</name>
<reference evidence="2" key="1">
    <citation type="journal article" date="2017" name="Nat. Commun.">
        <title>The asparagus genome sheds light on the origin and evolution of a young Y chromosome.</title>
        <authorList>
            <person name="Harkess A."/>
            <person name="Zhou J."/>
            <person name="Xu C."/>
            <person name="Bowers J.E."/>
            <person name="Van der Hulst R."/>
            <person name="Ayyampalayam S."/>
            <person name="Mercati F."/>
            <person name="Riccardi P."/>
            <person name="McKain M.R."/>
            <person name="Kakrana A."/>
            <person name="Tang H."/>
            <person name="Ray J."/>
            <person name="Groenendijk J."/>
            <person name="Arikit S."/>
            <person name="Mathioni S.M."/>
            <person name="Nakano M."/>
            <person name="Shan H."/>
            <person name="Telgmann-Rauber A."/>
            <person name="Kanno A."/>
            <person name="Yue Z."/>
            <person name="Chen H."/>
            <person name="Li W."/>
            <person name="Chen Y."/>
            <person name="Xu X."/>
            <person name="Zhang Y."/>
            <person name="Luo S."/>
            <person name="Chen H."/>
            <person name="Gao J."/>
            <person name="Mao Z."/>
            <person name="Pires J.C."/>
            <person name="Luo M."/>
            <person name="Kudrna D."/>
            <person name="Wing R.A."/>
            <person name="Meyers B.C."/>
            <person name="Yi K."/>
            <person name="Kong H."/>
            <person name="Lavrijsen P."/>
            <person name="Sunseri F."/>
            <person name="Falavigna A."/>
            <person name="Ye Y."/>
            <person name="Leebens-Mack J.H."/>
            <person name="Chen G."/>
        </authorList>
    </citation>
    <scope>NUCLEOTIDE SEQUENCE [LARGE SCALE GENOMIC DNA]</scope>
    <source>
        <strain evidence="2">cv. DH0086</strain>
    </source>
</reference>
<keyword evidence="2" id="KW-1185">Reference proteome</keyword>
<evidence type="ECO:0000313" key="2">
    <source>
        <dbReference type="Proteomes" id="UP000243459"/>
    </source>
</evidence>
<organism evidence="1 2">
    <name type="scientific">Asparagus officinalis</name>
    <name type="common">Garden asparagus</name>
    <dbReference type="NCBI Taxonomy" id="4686"/>
    <lineage>
        <taxon>Eukaryota</taxon>
        <taxon>Viridiplantae</taxon>
        <taxon>Streptophyta</taxon>
        <taxon>Embryophyta</taxon>
        <taxon>Tracheophyta</taxon>
        <taxon>Spermatophyta</taxon>
        <taxon>Magnoliopsida</taxon>
        <taxon>Liliopsida</taxon>
        <taxon>Asparagales</taxon>
        <taxon>Asparagaceae</taxon>
        <taxon>Asparagoideae</taxon>
        <taxon>Asparagus</taxon>
    </lineage>
</organism>
<dbReference type="EMBL" id="CM007384">
    <property type="protein sequence ID" value="ONK72698.1"/>
    <property type="molecule type" value="Genomic_DNA"/>
</dbReference>
<dbReference type="Gramene" id="ONK72698">
    <property type="protein sequence ID" value="ONK72698"/>
    <property type="gene ID" value="A4U43_C04F22190"/>
</dbReference>
<gene>
    <name evidence="1" type="ORF">A4U43_C04F22190</name>
</gene>
<proteinExistence type="predicted"/>
<evidence type="ECO:0000313" key="1">
    <source>
        <dbReference type="EMBL" id="ONK72698.1"/>
    </source>
</evidence>
<dbReference type="Proteomes" id="UP000243459">
    <property type="component" value="Chromosome 4"/>
</dbReference>
<sequence length="86" mass="9906">DRLIRGWLRGGRAFWLTIHCAWMSQLPRTLKTVSRMSYRADHSNSNSVGSVAKESFNVFYSSHLKKFDVTTEIDEGLSILFCNSFM</sequence>
<protein>
    <submittedName>
        <fullName evidence="1">Uncharacterized protein</fullName>
    </submittedName>
</protein>
<feature type="non-terminal residue" evidence="1">
    <location>
        <position position="86"/>
    </location>
</feature>
<feature type="non-terminal residue" evidence="1">
    <location>
        <position position="1"/>
    </location>
</feature>